<dbReference type="Gene3D" id="3.30.720.110">
    <property type="match status" value="1"/>
</dbReference>
<accession>A0A2S1RBJ5</accession>
<dbReference type="AlphaFoldDB" id="A0A2S1RBJ5"/>
<evidence type="ECO:0000259" key="1">
    <source>
        <dbReference type="PROSITE" id="PS51819"/>
    </source>
</evidence>
<dbReference type="RefSeq" id="WP_108848948.1">
    <property type="nucleotide sequence ID" value="NZ_CP015449.1"/>
</dbReference>
<dbReference type="OrthoDB" id="9809391at2"/>
<dbReference type="Gene3D" id="3.30.720.120">
    <property type="match status" value="1"/>
</dbReference>
<organism evidence="2 3">
    <name type="scientific">Dietzia lutea</name>
    <dbReference type="NCBI Taxonomy" id="546160"/>
    <lineage>
        <taxon>Bacteria</taxon>
        <taxon>Bacillati</taxon>
        <taxon>Actinomycetota</taxon>
        <taxon>Actinomycetes</taxon>
        <taxon>Mycobacteriales</taxon>
        <taxon>Dietziaceae</taxon>
        <taxon>Dietzia</taxon>
    </lineage>
</organism>
<dbReference type="EMBL" id="CP015449">
    <property type="protein sequence ID" value="AWH93591.1"/>
    <property type="molecule type" value="Genomic_DNA"/>
</dbReference>
<dbReference type="KEGG" id="dlu:A6035_17015"/>
<dbReference type="InterPro" id="IPR037523">
    <property type="entry name" value="VOC_core"/>
</dbReference>
<protein>
    <submittedName>
        <fullName evidence="2">Glyoxalase</fullName>
    </submittedName>
</protein>
<dbReference type="PANTHER" id="PTHR34109:SF1">
    <property type="entry name" value="VOC DOMAIN-CONTAINING PROTEIN"/>
    <property type="match status" value="1"/>
</dbReference>
<dbReference type="PROSITE" id="PS51819">
    <property type="entry name" value="VOC"/>
    <property type="match status" value="1"/>
</dbReference>
<dbReference type="InterPro" id="IPR004360">
    <property type="entry name" value="Glyas_Fos-R_dOase_dom"/>
</dbReference>
<dbReference type="PANTHER" id="PTHR34109">
    <property type="entry name" value="BNAUNNG04460D PROTEIN-RELATED"/>
    <property type="match status" value="1"/>
</dbReference>
<dbReference type="Proteomes" id="UP000244928">
    <property type="component" value="Chromosome"/>
</dbReference>
<dbReference type="InterPro" id="IPR029068">
    <property type="entry name" value="Glyas_Bleomycin-R_OHBP_Dase"/>
</dbReference>
<name>A0A2S1RBJ5_9ACTN</name>
<reference evidence="2 3" key="1">
    <citation type="submission" date="2016-04" db="EMBL/GenBank/DDBJ databases">
        <title>Complete genome sequence of Dietzia lutea YIM 80766T, a strain isolated from desert soil in Egypt.</title>
        <authorList>
            <person name="Zhao J."/>
            <person name="Hu B."/>
            <person name="Geng S."/>
            <person name="Nie Y."/>
            <person name="Tang Y."/>
        </authorList>
    </citation>
    <scope>NUCLEOTIDE SEQUENCE [LARGE SCALE GENOMIC DNA]</scope>
    <source>
        <strain evidence="2 3">YIM 80766</strain>
    </source>
</reference>
<dbReference type="Pfam" id="PF00903">
    <property type="entry name" value="Glyoxalase"/>
    <property type="match status" value="1"/>
</dbReference>
<sequence length="139" mass="14716">MDAHQTGAVPAPTVWHCFRCSDARTVIDWLVATLGFVETACYAEDGVVTHAELLWPEGGGVMLGEGGRGADDPHASPPGAGLAYVVTADSEQVYRRAVDAGAEVVLALQDTDYGDRTFSVRDPEGNVWSVGQYRGAPLP</sequence>
<evidence type="ECO:0000313" key="3">
    <source>
        <dbReference type="Proteomes" id="UP000244928"/>
    </source>
</evidence>
<proteinExistence type="predicted"/>
<gene>
    <name evidence="2" type="ORF">A6035_17015</name>
</gene>
<feature type="domain" description="VOC" evidence="1">
    <location>
        <begin position="11"/>
        <end position="133"/>
    </location>
</feature>
<evidence type="ECO:0000313" key="2">
    <source>
        <dbReference type="EMBL" id="AWH93591.1"/>
    </source>
</evidence>
<dbReference type="SUPFAM" id="SSF54593">
    <property type="entry name" value="Glyoxalase/Bleomycin resistance protein/Dihydroxybiphenyl dioxygenase"/>
    <property type="match status" value="1"/>
</dbReference>
<keyword evidence="3" id="KW-1185">Reference proteome</keyword>